<sequence>MLNHLIGGTPSYARGMRWEQLFDDLTGELVAEERRELEAEVADRARRELAAVALVDRLRAAQGGPGEPAVDVELHLGRERVLRGGVVDCAAQWVLLSVPREVGGSGRALVPLGAVIGVRGLPRRSRPARSPVADRRSLGSALRALAVARCPVQVLLRRGGVEGAGLLHGTLERIGADHVDVGEHPVGELPARAGRVTTVVLEDLAAVLDRS</sequence>
<evidence type="ECO:0000313" key="2">
    <source>
        <dbReference type="Proteomes" id="UP001501195"/>
    </source>
</evidence>
<organism evidence="1 2">
    <name type="scientific">Kineococcus glutinatus</name>
    <dbReference type="NCBI Taxonomy" id="1070872"/>
    <lineage>
        <taxon>Bacteria</taxon>
        <taxon>Bacillati</taxon>
        <taxon>Actinomycetota</taxon>
        <taxon>Actinomycetes</taxon>
        <taxon>Kineosporiales</taxon>
        <taxon>Kineosporiaceae</taxon>
        <taxon>Kineococcus</taxon>
    </lineage>
</organism>
<protein>
    <submittedName>
        <fullName evidence="1">Uncharacterized protein</fullName>
    </submittedName>
</protein>
<keyword evidence="2" id="KW-1185">Reference proteome</keyword>
<proteinExistence type="predicted"/>
<comment type="caution">
    <text evidence="1">The sequence shown here is derived from an EMBL/GenBank/DDBJ whole genome shotgun (WGS) entry which is preliminary data.</text>
</comment>
<accession>A0ABP9HIL8</accession>
<gene>
    <name evidence="1" type="ORF">GCM10023225_11550</name>
</gene>
<evidence type="ECO:0000313" key="1">
    <source>
        <dbReference type="EMBL" id="GAA4971504.1"/>
    </source>
</evidence>
<name>A0ABP9HIL8_9ACTN</name>
<reference evidence="2" key="1">
    <citation type="journal article" date="2019" name="Int. J. Syst. Evol. Microbiol.">
        <title>The Global Catalogue of Microorganisms (GCM) 10K type strain sequencing project: providing services to taxonomists for standard genome sequencing and annotation.</title>
        <authorList>
            <consortium name="The Broad Institute Genomics Platform"/>
            <consortium name="The Broad Institute Genome Sequencing Center for Infectious Disease"/>
            <person name="Wu L."/>
            <person name="Ma J."/>
        </authorList>
    </citation>
    <scope>NUCLEOTIDE SEQUENCE [LARGE SCALE GENOMIC DNA]</scope>
    <source>
        <strain evidence="2">JCM 18126</strain>
    </source>
</reference>
<dbReference type="Proteomes" id="UP001501195">
    <property type="component" value="Unassembled WGS sequence"/>
</dbReference>
<dbReference type="EMBL" id="BAABIL010000146">
    <property type="protein sequence ID" value="GAA4971504.1"/>
    <property type="molecule type" value="Genomic_DNA"/>
</dbReference>